<dbReference type="Pfam" id="PF06966">
    <property type="entry name" value="DUF1295"/>
    <property type="match status" value="1"/>
</dbReference>
<evidence type="ECO:0000313" key="4">
    <source>
        <dbReference type="Proteomes" id="UP000566819"/>
    </source>
</evidence>
<dbReference type="Proteomes" id="UP000566819">
    <property type="component" value="Unassembled WGS sequence"/>
</dbReference>
<organism evidence="3 4">
    <name type="scientific">Cudoniella acicularis</name>
    <dbReference type="NCBI Taxonomy" id="354080"/>
    <lineage>
        <taxon>Eukaryota</taxon>
        <taxon>Fungi</taxon>
        <taxon>Dikarya</taxon>
        <taxon>Ascomycota</taxon>
        <taxon>Pezizomycotina</taxon>
        <taxon>Leotiomycetes</taxon>
        <taxon>Helotiales</taxon>
        <taxon>Tricladiaceae</taxon>
        <taxon>Cudoniella</taxon>
    </lineage>
</organism>
<feature type="transmembrane region" description="Helical" evidence="2">
    <location>
        <begin position="45"/>
        <end position="70"/>
    </location>
</feature>
<accession>A0A8H4VZN1</accession>
<comment type="caution">
    <text evidence="3">The sequence shown here is derived from an EMBL/GenBank/DDBJ whole genome shotgun (WGS) entry which is preliminary data.</text>
</comment>
<dbReference type="PANTHER" id="PTHR32251:SF23">
    <property type="entry name" value="3-OXO-5-ALPHA-STEROID 4-DEHYDROGENASE (DUF1295)"/>
    <property type="match status" value="1"/>
</dbReference>
<feature type="region of interest" description="Disordered" evidence="1">
    <location>
        <begin position="273"/>
        <end position="300"/>
    </location>
</feature>
<dbReference type="Gene3D" id="1.20.120.1630">
    <property type="match status" value="1"/>
</dbReference>
<keyword evidence="2" id="KW-1133">Transmembrane helix</keyword>
<keyword evidence="2" id="KW-0472">Membrane</keyword>
<dbReference type="AlphaFoldDB" id="A0A8H4VZN1"/>
<evidence type="ECO:0000256" key="1">
    <source>
        <dbReference type="SAM" id="MobiDB-lite"/>
    </source>
</evidence>
<gene>
    <name evidence="3" type="ORF">G7Y89_g12441</name>
</gene>
<evidence type="ECO:0008006" key="5">
    <source>
        <dbReference type="Google" id="ProtNLM"/>
    </source>
</evidence>
<sequence>MALPVVKTLADCSIFDKTVLPYLPQLYDLPQQILQSWNNPAEFQALYLATNPLVTAFAFSLFLAPLFLVISEINKNYSQVDRMWSILPTIYNAHYVAYTHMSGLPTQRLDNLIAFSCVWSGGSKKAHQPTAFLPIQRHLHLSRTKSLAIPHYYAHICDDYQEAKKSYQKIAKVPHKYEQEDLDRGFIVTGLWSYSRHPNFAAEQAIWVILYQWGCWTSEVMYNWTFAGALAYLFLFQASTWFTELITAGKYPDYKEYQNRVGKFLPKLTSSLPGDFSDQKAKPKVEKPSSAKAKNGGIRN</sequence>
<reference evidence="3 4" key="1">
    <citation type="submission" date="2020-03" db="EMBL/GenBank/DDBJ databases">
        <title>Draft Genome Sequence of Cudoniella acicularis.</title>
        <authorList>
            <person name="Buettner E."/>
            <person name="Kellner H."/>
        </authorList>
    </citation>
    <scope>NUCLEOTIDE SEQUENCE [LARGE SCALE GENOMIC DNA]</scope>
    <source>
        <strain evidence="3 4">DSM 108380</strain>
    </source>
</reference>
<dbReference type="OrthoDB" id="201504at2759"/>
<proteinExistence type="predicted"/>
<evidence type="ECO:0000313" key="3">
    <source>
        <dbReference type="EMBL" id="KAF4625724.1"/>
    </source>
</evidence>
<dbReference type="PANTHER" id="PTHR32251">
    <property type="entry name" value="3-OXO-5-ALPHA-STEROID 4-DEHYDROGENASE"/>
    <property type="match status" value="1"/>
</dbReference>
<protein>
    <recommendedName>
        <fullName evidence="5">Steroid 5-alpha reductase C-terminal domain-containing protein</fullName>
    </recommendedName>
</protein>
<keyword evidence="2" id="KW-0812">Transmembrane</keyword>
<name>A0A8H4VZN1_9HELO</name>
<evidence type="ECO:0000256" key="2">
    <source>
        <dbReference type="SAM" id="Phobius"/>
    </source>
</evidence>
<feature type="compositionally biased region" description="Basic and acidic residues" evidence="1">
    <location>
        <begin position="277"/>
        <end position="289"/>
    </location>
</feature>
<dbReference type="EMBL" id="JAAMPI010001309">
    <property type="protein sequence ID" value="KAF4625724.1"/>
    <property type="molecule type" value="Genomic_DNA"/>
</dbReference>
<dbReference type="GO" id="GO:0016020">
    <property type="term" value="C:membrane"/>
    <property type="evidence" value="ECO:0007669"/>
    <property type="project" value="TreeGrafter"/>
</dbReference>
<keyword evidence="4" id="KW-1185">Reference proteome</keyword>
<dbReference type="InterPro" id="IPR010721">
    <property type="entry name" value="UstE-like"/>
</dbReference>